<dbReference type="Gene3D" id="3.50.50.60">
    <property type="entry name" value="FAD/NAD(P)-binding domain"/>
    <property type="match status" value="1"/>
</dbReference>
<accession>A0ABN9SH86</accession>
<gene>
    <name evidence="1" type="ORF">PCOR1329_LOCUS29349</name>
</gene>
<keyword evidence="2" id="KW-1185">Reference proteome</keyword>
<comment type="caution">
    <text evidence="1">The sequence shown here is derived from an EMBL/GenBank/DDBJ whole genome shotgun (WGS) entry which is preliminary data.</text>
</comment>
<organism evidence="1 2">
    <name type="scientific">Prorocentrum cordatum</name>
    <dbReference type="NCBI Taxonomy" id="2364126"/>
    <lineage>
        <taxon>Eukaryota</taxon>
        <taxon>Sar</taxon>
        <taxon>Alveolata</taxon>
        <taxon>Dinophyceae</taxon>
        <taxon>Prorocentrales</taxon>
        <taxon>Prorocentraceae</taxon>
        <taxon>Prorocentrum</taxon>
    </lineage>
</organism>
<evidence type="ECO:0000313" key="2">
    <source>
        <dbReference type="Proteomes" id="UP001189429"/>
    </source>
</evidence>
<name>A0ABN9SH86_9DINO</name>
<proteinExistence type="predicted"/>
<protein>
    <submittedName>
        <fullName evidence="1">Uncharacterized protein</fullName>
    </submittedName>
</protein>
<dbReference type="EMBL" id="CAUYUJ010011046">
    <property type="protein sequence ID" value="CAK0830834.1"/>
    <property type="molecule type" value="Genomic_DNA"/>
</dbReference>
<dbReference type="InterPro" id="IPR036188">
    <property type="entry name" value="FAD/NAD-bd_sf"/>
</dbReference>
<dbReference type="Proteomes" id="UP001189429">
    <property type="component" value="Unassembled WGS sequence"/>
</dbReference>
<evidence type="ECO:0000313" key="1">
    <source>
        <dbReference type="EMBL" id="CAK0830834.1"/>
    </source>
</evidence>
<sequence length="174" mass="18817">MVCVPVFSRERSYPTAVEARGMRARGSAPRGPTAQCGPAWRGARTFPSTRCSARATRWCRACWSTSRDGCQAAWPGVVRVHHRCAVVGVDLRHRSLEVAPESDAAGAEAAARGAPFDLICACDGRNSPVRESAMSQDPSLTVTRHEDNVFFKTIPRVSLFAAGDVTTIRVATRC</sequence>
<reference evidence="1" key="1">
    <citation type="submission" date="2023-10" db="EMBL/GenBank/DDBJ databases">
        <authorList>
            <person name="Chen Y."/>
            <person name="Shah S."/>
            <person name="Dougan E. K."/>
            <person name="Thang M."/>
            <person name="Chan C."/>
        </authorList>
    </citation>
    <scope>NUCLEOTIDE SEQUENCE [LARGE SCALE GENOMIC DNA]</scope>
</reference>